<dbReference type="PANTHER" id="PTHR30632:SF0">
    <property type="entry name" value="SULFATE-BINDING PROTEIN"/>
    <property type="match status" value="1"/>
</dbReference>
<organism evidence="2 3">
    <name type="scientific">Brevibacillus brevis (strain 47 / JCM 6285 / NBRC 100599)</name>
    <dbReference type="NCBI Taxonomy" id="358681"/>
    <lineage>
        <taxon>Bacteria</taxon>
        <taxon>Bacillati</taxon>
        <taxon>Bacillota</taxon>
        <taxon>Bacilli</taxon>
        <taxon>Bacillales</taxon>
        <taxon>Paenibacillaceae</taxon>
        <taxon>Brevibacillus</taxon>
    </lineage>
</organism>
<sequence>MRKTVFLATLLLFFFTTTGMSAYAKMDGKPASQANSSKSDQVIRVYGPGGPLGPIKEAAEHFSAETGMKVEVTAGPESKWIGQAKQDADIIFGGSEYMLQDFIFHYPEMIDTKSRTELYTRAAGILVRKGNPKKIEKLEDLTKKGVKIIDVNGAGQLGLWEDLAGRKGLIGGITQNINVSVKSSAEAIERWKSNSSLDAWITYESWHYRLQDVTDLVELPEEEKLYRGTPIALTKITDQKKEAQQFIDYLKTEKSHQIFQKWGWK</sequence>
<feature type="signal peptide" evidence="1">
    <location>
        <begin position="1"/>
        <end position="24"/>
    </location>
</feature>
<keyword evidence="3" id="KW-1185">Reference proteome</keyword>
<gene>
    <name evidence="2" type="ordered locus">BBR47_27950</name>
</gene>
<dbReference type="AlphaFoldDB" id="C0ZDB3"/>
<dbReference type="Proteomes" id="UP000001877">
    <property type="component" value="Chromosome"/>
</dbReference>
<evidence type="ECO:0000256" key="1">
    <source>
        <dbReference type="SAM" id="SignalP"/>
    </source>
</evidence>
<name>C0ZDB3_BREBN</name>
<dbReference type="Gene3D" id="3.40.190.10">
    <property type="entry name" value="Periplasmic binding protein-like II"/>
    <property type="match status" value="2"/>
</dbReference>
<feature type="chain" id="PRO_5002905601" description="Extracellular solute-binding protein" evidence="1">
    <location>
        <begin position="25"/>
        <end position="265"/>
    </location>
</feature>
<dbReference type="CDD" id="cd13519">
    <property type="entry name" value="PBP2_PEB3_AcfC"/>
    <property type="match status" value="1"/>
</dbReference>
<evidence type="ECO:0000313" key="2">
    <source>
        <dbReference type="EMBL" id="BAH43772.1"/>
    </source>
</evidence>
<proteinExistence type="predicted"/>
<dbReference type="eggNOG" id="COG4588">
    <property type="taxonomic scope" value="Bacteria"/>
</dbReference>
<dbReference type="RefSeq" id="WP_015891092.1">
    <property type="nucleotide sequence ID" value="NC_012491.1"/>
</dbReference>
<dbReference type="KEGG" id="bbe:BBR47_27950"/>
<dbReference type="STRING" id="358681.BBR47_27950"/>
<reference evidence="2 3" key="1">
    <citation type="submission" date="2005-03" db="EMBL/GenBank/DDBJ databases">
        <title>Brevibacillus brevis strain 47, complete genome.</title>
        <authorList>
            <person name="Hosoyama A."/>
            <person name="Yamada R."/>
            <person name="Hongo Y."/>
            <person name="Terui Y."/>
            <person name="Ankai A."/>
            <person name="Masuyama W."/>
            <person name="Sekiguchi M."/>
            <person name="Takeda T."/>
            <person name="Asano K."/>
            <person name="Ohji S."/>
            <person name="Ichikawa N."/>
            <person name="Narita S."/>
            <person name="Aoki N."/>
            <person name="Miura H."/>
            <person name="Matsushita S."/>
            <person name="Sekigawa T."/>
            <person name="Yamagata H."/>
            <person name="Yoshikawa H."/>
            <person name="Udaka S."/>
            <person name="Tanikawa S."/>
            <person name="Fujita N."/>
        </authorList>
    </citation>
    <scope>NUCLEOTIDE SEQUENCE [LARGE SCALE GENOMIC DNA]</scope>
    <source>
        <strain evidence="3">47 / JCM 6285 / NBRC 100599</strain>
    </source>
</reference>
<accession>C0ZDB3</accession>
<keyword evidence="1" id="KW-0732">Signal</keyword>
<dbReference type="InterPro" id="IPR050682">
    <property type="entry name" value="ModA/WtpA"/>
</dbReference>
<evidence type="ECO:0008006" key="4">
    <source>
        <dbReference type="Google" id="ProtNLM"/>
    </source>
</evidence>
<evidence type="ECO:0000313" key="3">
    <source>
        <dbReference type="Proteomes" id="UP000001877"/>
    </source>
</evidence>
<dbReference type="EMBL" id="AP008955">
    <property type="protein sequence ID" value="BAH43772.1"/>
    <property type="molecule type" value="Genomic_DNA"/>
</dbReference>
<protein>
    <recommendedName>
        <fullName evidence="4">Extracellular solute-binding protein</fullName>
    </recommendedName>
</protein>
<dbReference type="HOGENOM" id="CLU_084206_0_0_9"/>
<dbReference type="PANTHER" id="PTHR30632">
    <property type="entry name" value="MOLYBDATE-BINDING PERIPLASMIC PROTEIN"/>
    <property type="match status" value="1"/>
</dbReference>
<dbReference type="GO" id="GO:0015689">
    <property type="term" value="P:molybdate ion transport"/>
    <property type="evidence" value="ECO:0007669"/>
    <property type="project" value="TreeGrafter"/>
</dbReference>
<dbReference type="Pfam" id="PF13531">
    <property type="entry name" value="SBP_bac_11"/>
    <property type="match status" value="1"/>
</dbReference>
<dbReference type="SUPFAM" id="SSF53850">
    <property type="entry name" value="Periplasmic binding protein-like II"/>
    <property type="match status" value="1"/>
</dbReference>
<dbReference type="GO" id="GO:0030973">
    <property type="term" value="F:molybdate ion binding"/>
    <property type="evidence" value="ECO:0007669"/>
    <property type="project" value="TreeGrafter"/>
</dbReference>